<dbReference type="Proteomes" id="UP000522590">
    <property type="component" value="Unassembled WGS sequence"/>
</dbReference>
<evidence type="ECO:0000259" key="1">
    <source>
        <dbReference type="Pfam" id="PF13403"/>
    </source>
</evidence>
<feature type="domain" description="Hedgehog/Intein (Hint)" evidence="1">
    <location>
        <begin position="238"/>
        <end position="379"/>
    </location>
</feature>
<sequence>MSTGLYSYGNTITTDGSYTLFPTVYLLGIASSGGGAVTFYGNITDSLSFAPALVGAINPYSVTSEGGANVTVNVGADLIGLLTGSTFTASGGTISIAGDNITGALSGTTYNINSGGTINIGTLSTSEISALSGTGIKFGNGGGTLVVTPATGVTILTFDNISGFGNAGSTIEIPGASYVTNATYDGSTTSITTNTGITINVNGDYTPSENSLYQTDNGGNLYISALPTNSTGTDGTLVCFLSGSMIKAPTGDVAVENIQIGDTIVTLDWQNNIEITRKVIWTGKAHARIHPNLPDDEAGYPVRILKNAIADGVPYKDMLITAEHCLFFEGNFVPVRMLVNGRSIFYDKSISHYTYYHIETEQHSVIQADGMLTESYLDTGNRQAFKQSGNVVRLGNTVQTWEDNSAVPLNVLPTFVEPLYRNIEARGEKLGFPISSQAAILSDDADLHLMTETGVIIRKMREANGYAFFMIPPGVETVHILSRTSRPSDTIGPYIDDRRELGVLIKDIKLFEGSIARPISTHLAEEAPAGWYDGWYAPANVPCRWTDGQATLHLGQRHPTLMGLLCLEILAGGPYVIKSSPISISLIA</sequence>
<proteinExistence type="predicted"/>
<dbReference type="Pfam" id="PF13403">
    <property type="entry name" value="Hint_2"/>
    <property type="match status" value="1"/>
</dbReference>
<dbReference type="Gene3D" id="2.170.16.10">
    <property type="entry name" value="Hedgehog/Intein (Hint) domain"/>
    <property type="match status" value="1"/>
</dbReference>
<protein>
    <submittedName>
        <fullName evidence="2">Hint domain-containing protein</fullName>
    </submittedName>
</protein>
<reference evidence="2 3" key="1">
    <citation type="submission" date="2020-06" db="EMBL/GenBank/DDBJ databases">
        <title>Description of novel acetic acid bacteria.</title>
        <authorList>
            <person name="Sombolestani A."/>
        </authorList>
    </citation>
    <scope>NUCLEOTIDE SEQUENCE [LARGE SCALE GENOMIC DNA]</scope>
    <source>
        <strain evidence="2 3">LMG 25</strain>
    </source>
</reference>
<name>A0A850P699_9PROT</name>
<accession>A0A850P699</accession>
<comment type="caution">
    <text evidence="2">The sequence shown here is derived from an EMBL/GenBank/DDBJ whole genome shotgun (WGS) entry which is preliminary data.</text>
</comment>
<dbReference type="InterPro" id="IPR036844">
    <property type="entry name" value="Hint_dom_sf"/>
</dbReference>
<gene>
    <name evidence="2" type="ORF">HUK81_16885</name>
</gene>
<evidence type="ECO:0000313" key="2">
    <source>
        <dbReference type="EMBL" id="NVN38553.1"/>
    </source>
</evidence>
<dbReference type="SUPFAM" id="SSF51294">
    <property type="entry name" value="Hedgehog/intein (Hint) domain"/>
    <property type="match status" value="1"/>
</dbReference>
<evidence type="ECO:0000313" key="3">
    <source>
        <dbReference type="Proteomes" id="UP000522590"/>
    </source>
</evidence>
<dbReference type="InterPro" id="IPR028992">
    <property type="entry name" value="Hedgehog/Intein_dom"/>
</dbReference>
<organism evidence="2 3">
    <name type="scientific">Komagataeibacter swingsii</name>
    <dbReference type="NCBI Taxonomy" id="215220"/>
    <lineage>
        <taxon>Bacteria</taxon>
        <taxon>Pseudomonadati</taxon>
        <taxon>Pseudomonadota</taxon>
        <taxon>Alphaproteobacteria</taxon>
        <taxon>Acetobacterales</taxon>
        <taxon>Acetobacteraceae</taxon>
        <taxon>Komagataeibacter</taxon>
    </lineage>
</organism>
<dbReference type="RefSeq" id="WP_176644069.1">
    <property type="nucleotide sequence ID" value="NZ_JABXXS010000077.1"/>
</dbReference>
<dbReference type="EMBL" id="JABXXS010000077">
    <property type="protein sequence ID" value="NVN38553.1"/>
    <property type="molecule type" value="Genomic_DNA"/>
</dbReference>
<dbReference type="AlphaFoldDB" id="A0A850P699"/>